<keyword evidence="4" id="KW-1185">Reference proteome</keyword>
<feature type="domain" description="Pyridoxamine 5'-phosphate oxidase N-terminal" evidence="2">
    <location>
        <begin position="6"/>
        <end position="132"/>
    </location>
</feature>
<dbReference type="PANTHER" id="PTHR35176:SF2">
    <property type="entry name" value="F420H(2)-DEPENDENT REDUCTASE RV1155"/>
    <property type="match status" value="1"/>
</dbReference>
<dbReference type="InterPro" id="IPR012349">
    <property type="entry name" value="Split_barrel_FMN-bd"/>
</dbReference>
<name>A0A841DIB1_9ACTN</name>
<dbReference type="SUPFAM" id="SSF50475">
    <property type="entry name" value="FMN-binding split barrel"/>
    <property type="match status" value="1"/>
</dbReference>
<dbReference type="GO" id="GO:0005829">
    <property type="term" value="C:cytosol"/>
    <property type="evidence" value="ECO:0007669"/>
    <property type="project" value="TreeGrafter"/>
</dbReference>
<sequence length="139" mass="15590">MRLDEGECRARVGAARVGRLATVGADLRPHLVPVTYAVHGDELFIGIDQKPKSTTALQRLRNISAHDQVAVLVDEYDEDWTHLWWVRVDGAARVVPYDAVAIELLSAKYPQYETDPPRGPVIVIRADRWSGWAYRGEVA</sequence>
<reference evidence="3 4" key="1">
    <citation type="submission" date="2020-08" db="EMBL/GenBank/DDBJ databases">
        <title>Sequencing the genomes of 1000 actinobacteria strains.</title>
        <authorList>
            <person name="Klenk H.-P."/>
        </authorList>
    </citation>
    <scope>NUCLEOTIDE SEQUENCE [LARGE SCALE GENOMIC DNA]</scope>
    <source>
        <strain evidence="3 4">DSM 17294</strain>
    </source>
</reference>
<evidence type="ECO:0000313" key="3">
    <source>
        <dbReference type="EMBL" id="MBB5977259.1"/>
    </source>
</evidence>
<dbReference type="InterPro" id="IPR011576">
    <property type="entry name" value="Pyridox_Oxase_N"/>
</dbReference>
<comment type="caution">
    <text evidence="3">The sequence shown here is derived from an EMBL/GenBank/DDBJ whole genome shotgun (WGS) entry which is preliminary data.</text>
</comment>
<dbReference type="GO" id="GO:0070967">
    <property type="term" value="F:coenzyme F420 binding"/>
    <property type="evidence" value="ECO:0007669"/>
    <property type="project" value="TreeGrafter"/>
</dbReference>
<evidence type="ECO:0000259" key="2">
    <source>
        <dbReference type="Pfam" id="PF01243"/>
    </source>
</evidence>
<dbReference type="AlphaFoldDB" id="A0A841DIB1"/>
<keyword evidence="1" id="KW-0560">Oxidoreductase</keyword>
<evidence type="ECO:0000256" key="1">
    <source>
        <dbReference type="ARBA" id="ARBA00023002"/>
    </source>
</evidence>
<proteinExistence type="predicted"/>
<dbReference type="RefSeq" id="WP_184831111.1">
    <property type="nucleotide sequence ID" value="NZ_BAAAVN010000005.1"/>
</dbReference>
<dbReference type="InterPro" id="IPR052019">
    <property type="entry name" value="F420H2_bilvrd_red/Heme_oxyg"/>
</dbReference>
<dbReference type="EMBL" id="JACHNF010000001">
    <property type="protein sequence ID" value="MBB5977259.1"/>
    <property type="molecule type" value="Genomic_DNA"/>
</dbReference>
<dbReference type="NCBIfam" id="TIGR03668">
    <property type="entry name" value="Rv0121_F420"/>
    <property type="match status" value="1"/>
</dbReference>
<dbReference type="InterPro" id="IPR019967">
    <property type="entry name" value="F420-dep_enz_PPOX_Rv0121"/>
</dbReference>
<gene>
    <name evidence="3" type="ORF">HDA44_000600</name>
</gene>
<protein>
    <submittedName>
        <fullName evidence="3">PPOX class probable F420-dependent enzyme</fullName>
    </submittedName>
</protein>
<dbReference type="Proteomes" id="UP000558997">
    <property type="component" value="Unassembled WGS sequence"/>
</dbReference>
<accession>A0A841DIB1</accession>
<dbReference type="GO" id="GO:0016627">
    <property type="term" value="F:oxidoreductase activity, acting on the CH-CH group of donors"/>
    <property type="evidence" value="ECO:0007669"/>
    <property type="project" value="TreeGrafter"/>
</dbReference>
<dbReference type="Pfam" id="PF01243">
    <property type="entry name" value="PNPOx_N"/>
    <property type="match status" value="1"/>
</dbReference>
<evidence type="ECO:0000313" key="4">
    <source>
        <dbReference type="Proteomes" id="UP000558997"/>
    </source>
</evidence>
<organism evidence="3 4">
    <name type="scientific">Kribbella solani</name>
    <dbReference type="NCBI Taxonomy" id="236067"/>
    <lineage>
        <taxon>Bacteria</taxon>
        <taxon>Bacillati</taxon>
        <taxon>Actinomycetota</taxon>
        <taxon>Actinomycetes</taxon>
        <taxon>Propionibacteriales</taxon>
        <taxon>Kribbellaceae</taxon>
        <taxon>Kribbella</taxon>
    </lineage>
</organism>
<dbReference type="Gene3D" id="2.30.110.10">
    <property type="entry name" value="Electron Transport, Fmn-binding Protein, Chain A"/>
    <property type="match status" value="1"/>
</dbReference>
<dbReference type="PANTHER" id="PTHR35176">
    <property type="entry name" value="HEME OXYGENASE HI_0854-RELATED"/>
    <property type="match status" value="1"/>
</dbReference>